<dbReference type="Pfam" id="PF13185">
    <property type="entry name" value="GAF_2"/>
    <property type="match status" value="1"/>
</dbReference>
<dbReference type="PANTHER" id="PTHR43156">
    <property type="entry name" value="STAGE II SPORULATION PROTEIN E-RELATED"/>
    <property type="match status" value="1"/>
</dbReference>
<sequence>MPQPSLDELLETLRKLQALQRVTDVGIGYLPLEQLLNELLQRIAEILDSDTAAFLLLEEGGDSLLATAAKGIEEEVEQGVRIPVGRGFAGRIAAERRAITIEDVDHADILNPILREKGIRSMLGVPLLVEDQVIGVLHVGTLHPRIFDAADTELLQLAADRAATAIERARLFHQRGVVEALQRSLVPEALPEVPGLELAARYRPAVRRGGIGGDWYDAFTLGRGGLALVVGDVMGHGIGAAALMAQMRTGLRAYALDGHTPAGVVDRLNRLLLTLGQRQMTTLTYVVLDLEREQVTLVSAGHLPPLVRAPRGETAVLAVDGGPPLGVSSVSTYRETTFDFPAGSTLLLATDGAVEVRGEGIEAGLERLRTLLAGAGDLVELCQTVADGEVRGSPADDDVAVLGARLQLLPDTLRTTWPASAETLPAMRPLLRRWLGRWGAAEDEIYDIVVAVQEASANAVEHAYAPGAATYDVTAEHEQGVIRVVVSDRGSWREPRGTHRGRGISMMRALMESVDVTQDEQGTRVELRRTLGREAA</sequence>
<keyword evidence="1" id="KW-0378">Hydrolase</keyword>
<feature type="domain" description="GAF" evidence="2">
    <location>
        <begin position="31"/>
        <end position="176"/>
    </location>
</feature>
<feature type="domain" description="PPM-type phosphatase" evidence="3">
    <location>
        <begin position="193"/>
        <end position="406"/>
    </location>
</feature>
<dbReference type="RefSeq" id="WP_270026927.1">
    <property type="nucleotide sequence ID" value="NZ_JAPDDP010000037.1"/>
</dbReference>
<accession>A0A9X3SAG4</accession>
<dbReference type="SMART" id="SM00331">
    <property type="entry name" value="PP2C_SIG"/>
    <property type="match status" value="1"/>
</dbReference>
<dbReference type="CDD" id="cd16936">
    <property type="entry name" value="HATPase_RsbW-like"/>
    <property type="match status" value="1"/>
</dbReference>
<dbReference type="InterPro" id="IPR003594">
    <property type="entry name" value="HATPase_dom"/>
</dbReference>
<reference evidence="4" key="1">
    <citation type="submission" date="2022-10" db="EMBL/GenBank/DDBJ databases">
        <title>The WGS of Solirubrobacter phytolaccae KCTC 29190.</title>
        <authorList>
            <person name="Jiang Z."/>
        </authorList>
    </citation>
    <scope>NUCLEOTIDE SEQUENCE</scope>
    <source>
        <strain evidence="4">KCTC 29190</strain>
    </source>
</reference>
<dbReference type="SUPFAM" id="SSF81606">
    <property type="entry name" value="PP2C-like"/>
    <property type="match status" value="1"/>
</dbReference>
<evidence type="ECO:0000259" key="3">
    <source>
        <dbReference type="SMART" id="SM00331"/>
    </source>
</evidence>
<name>A0A9X3SAG4_9ACTN</name>
<dbReference type="Gene3D" id="3.60.40.10">
    <property type="entry name" value="PPM-type phosphatase domain"/>
    <property type="match status" value="1"/>
</dbReference>
<dbReference type="Proteomes" id="UP001147653">
    <property type="component" value="Unassembled WGS sequence"/>
</dbReference>
<dbReference type="EMBL" id="JAPDDP010000037">
    <property type="protein sequence ID" value="MDA0182556.1"/>
    <property type="molecule type" value="Genomic_DNA"/>
</dbReference>
<dbReference type="InterPro" id="IPR003018">
    <property type="entry name" value="GAF"/>
</dbReference>
<evidence type="ECO:0000256" key="1">
    <source>
        <dbReference type="ARBA" id="ARBA00022801"/>
    </source>
</evidence>
<dbReference type="SUPFAM" id="SSF55781">
    <property type="entry name" value="GAF domain-like"/>
    <property type="match status" value="1"/>
</dbReference>
<dbReference type="SMART" id="SM00065">
    <property type="entry name" value="GAF"/>
    <property type="match status" value="1"/>
</dbReference>
<evidence type="ECO:0000313" key="4">
    <source>
        <dbReference type="EMBL" id="MDA0182556.1"/>
    </source>
</evidence>
<dbReference type="InterPro" id="IPR036457">
    <property type="entry name" value="PPM-type-like_dom_sf"/>
</dbReference>
<dbReference type="InterPro" id="IPR036890">
    <property type="entry name" value="HATPase_C_sf"/>
</dbReference>
<dbReference type="Pfam" id="PF13581">
    <property type="entry name" value="HATPase_c_2"/>
    <property type="match status" value="1"/>
</dbReference>
<dbReference type="PANTHER" id="PTHR43156:SF2">
    <property type="entry name" value="STAGE II SPORULATION PROTEIN E"/>
    <property type="match status" value="1"/>
</dbReference>
<dbReference type="SUPFAM" id="SSF55874">
    <property type="entry name" value="ATPase domain of HSP90 chaperone/DNA topoisomerase II/histidine kinase"/>
    <property type="match status" value="1"/>
</dbReference>
<proteinExistence type="predicted"/>
<gene>
    <name evidence="4" type="ORF">OJ997_19760</name>
</gene>
<keyword evidence="5" id="KW-1185">Reference proteome</keyword>
<comment type="caution">
    <text evidence="4">The sequence shown here is derived from an EMBL/GenBank/DDBJ whole genome shotgun (WGS) entry which is preliminary data.</text>
</comment>
<evidence type="ECO:0000313" key="5">
    <source>
        <dbReference type="Proteomes" id="UP001147653"/>
    </source>
</evidence>
<protein>
    <submittedName>
        <fullName evidence="4">SpoIIE family protein phosphatase</fullName>
    </submittedName>
</protein>
<dbReference type="Gene3D" id="3.30.565.10">
    <property type="entry name" value="Histidine kinase-like ATPase, C-terminal domain"/>
    <property type="match status" value="1"/>
</dbReference>
<organism evidence="4 5">
    <name type="scientific">Solirubrobacter phytolaccae</name>
    <dbReference type="NCBI Taxonomy" id="1404360"/>
    <lineage>
        <taxon>Bacteria</taxon>
        <taxon>Bacillati</taxon>
        <taxon>Actinomycetota</taxon>
        <taxon>Thermoleophilia</taxon>
        <taxon>Solirubrobacterales</taxon>
        <taxon>Solirubrobacteraceae</taxon>
        <taxon>Solirubrobacter</taxon>
    </lineage>
</organism>
<dbReference type="InterPro" id="IPR029016">
    <property type="entry name" value="GAF-like_dom_sf"/>
</dbReference>
<dbReference type="Gene3D" id="3.30.450.40">
    <property type="match status" value="1"/>
</dbReference>
<evidence type="ECO:0000259" key="2">
    <source>
        <dbReference type="SMART" id="SM00065"/>
    </source>
</evidence>
<dbReference type="GO" id="GO:0016791">
    <property type="term" value="F:phosphatase activity"/>
    <property type="evidence" value="ECO:0007669"/>
    <property type="project" value="TreeGrafter"/>
</dbReference>
<dbReference type="InterPro" id="IPR052016">
    <property type="entry name" value="Bact_Sigma-Reg"/>
</dbReference>
<dbReference type="Pfam" id="PF07228">
    <property type="entry name" value="SpoIIE"/>
    <property type="match status" value="1"/>
</dbReference>
<dbReference type="AlphaFoldDB" id="A0A9X3SAG4"/>
<dbReference type="InterPro" id="IPR001932">
    <property type="entry name" value="PPM-type_phosphatase-like_dom"/>
</dbReference>